<sequence length="49" mass="5660">MSWGPEDQQEAVWSTTATVTFYSLSGNFWQIRSHICDRHKNRSRSSLSA</sequence>
<reference evidence="1 2" key="1">
    <citation type="journal article" date="2018" name="Nat. Genet.">
        <title>The Rosa genome provides new insights in the design of modern roses.</title>
        <authorList>
            <person name="Bendahmane M."/>
        </authorList>
    </citation>
    <scope>NUCLEOTIDE SEQUENCE [LARGE SCALE GENOMIC DNA]</scope>
    <source>
        <strain evidence="2">cv. Old Blush</strain>
    </source>
</reference>
<organism evidence="1 2">
    <name type="scientific">Rosa chinensis</name>
    <name type="common">China rose</name>
    <dbReference type="NCBI Taxonomy" id="74649"/>
    <lineage>
        <taxon>Eukaryota</taxon>
        <taxon>Viridiplantae</taxon>
        <taxon>Streptophyta</taxon>
        <taxon>Embryophyta</taxon>
        <taxon>Tracheophyta</taxon>
        <taxon>Spermatophyta</taxon>
        <taxon>Magnoliopsida</taxon>
        <taxon>eudicotyledons</taxon>
        <taxon>Gunneridae</taxon>
        <taxon>Pentapetalae</taxon>
        <taxon>rosids</taxon>
        <taxon>fabids</taxon>
        <taxon>Rosales</taxon>
        <taxon>Rosaceae</taxon>
        <taxon>Rosoideae</taxon>
        <taxon>Rosoideae incertae sedis</taxon>
        <taxon>Rosa</taxon>
    </lineage>
</organism>
<dbReference type="EMBL" id="PDCK01000043">
    <property type="protein sequence ID" value="PRQ35387.1"/>
    <property type="molecule type" value="Genomic_DNA"/>
</dbReference>
<proteinExistence type="predicted"/>
<dbReference type="Proteomes" id="UP000238479">
    <property type="component" value="Chromosome 5"/>
</dbReference>
<accession>A0A2P6QMI6</accession>
<comment type="caution">
    <text evidence="1">The sequence shown here is derived from an EMBL/GenBank/DDBJ whole genome shotgun (WGS) entry which is preliminary data.</text>
</comment>
<dbReference type="AlphaFoldDB" id="A0A2P6QMI6"/>
<gene>
    <name evidence="1" type="ORF">RchiOBHm_Chr5g0079471</name>
</gene>
<evidence type="ECO:0000313" key="2">
    <source>
        <dbReference type="Proteomes" id="UP000238479"/>
    </source>
</evidence>
<protein>
    <submittedName>
        <fullName evidence="1">Uncharacterized protein</fullName>
    </submittedName>
</protein>
<name>A0A2P6QMI6_ROSCH</name>
<keyword evidence="2" id="KW-1185">Reference proteome</keyword>
<dbReference type="Gramene" id="PRQ35387">
    <property type="protein sequence ID" value="PRQ35387"/>
    <property type="gene ID" value="RchiOBHm_Chr5g0079471"/>
</dbReference>
<evidence type="ECO:0000313" key="1">
    <source>
        <dbReference type="EMBL" id="PRQ35387.1"/>
    </source>
</evidence>